<accession>A0A545TK06</accession>
<dbReference type="Pfam" id="PF14341">
    <property type="entry name" value="PilX_N"/>
    <property type="match status" value="1"/>
</dbReference>
<name>A0A545TK06_9GAMM</name>
<dbReference type="AlphaFoldDB" id="A0A545TK06"/>
<keyword evidence="3" id="KW-1185">Reference proteome</keyword>
<dbReference type="OrthoDB" id="5298746at2"/>
<dbReference type="EMBL" id="VIKR01000001">
    <property type="protein sequence ID" value="TQV77560.1"/>
    <property type="molecule type" value="Genomic_DNA"/>
</dbReference>
<evidence type="ECO:0000313" key="3">
    <source>
        <dbReference type="Proteomes" id="UP000317839"/>
    </source>
</evidence>
<organism evidence="2 3">
    <name type="scientific">Aliikangiella marina</name>
    <dbReference type="NCBI Taxonomy" id="1712262"/>
    <lineage>
        <taxon>Bacteria</taxon>
        <taxon>Pseudomonadati</taxon>
        <taxon>Pseudomonadota</taxon>
        <taxon>Gammaproteobacteria</taxon>
        <taxon>Oceanospirillales</taxon>
        <taxon>Pleioneaceae</taxon>
        <taxon>Aliikangiella</taxon>
    </lineage>
</organism>
<feature type="domain" description="Type 4 fimbrial biogenesis protein PilX N-terminal" evidence="1">
    <location>
        <begin position="1"/>
        <end position="40"/>
    </location>
</feature>
<comment type="caution">
    <text evidence="2">The sequence shown here is derived from an EMBL/GenBank/DDBJ whole genome shotgun (WGS) entry which is preliminary data.</text>
</comment>
<dbReference type="InterPro" id="IPR025746">
    <property type="entry name" value="PilX_N_dom"/>
</dbReference>
<protein>
    <recommendedName>
        <fullName evidence="1">Type 4 fimbrial biogenesis protein PilX N-terminal domain-containing protein</fullName>
    </recommendedName>
</protein>
<evidence type="ECO:0000313" key="2">
    <source>
        <dbReference type="EMBL" id="TQV77560.1"/>
    </source>
</evidence>
<sequence length="160" mass="16896">MLLILTIVGLSASQRSTLQERMAANMHLDKMTFSVAESAISAFVAEANTGNKIDPAHVLFELRTTGDVVNKQYDLNGGRVASGFIDSNSGGGSLRAQIVPTILDDCDKTCGGFSLGLGSLSANIGCRNYLLTGNGQLVKDGQVLKTATTQLWAREITACN</sequence>
<evidence type="ECO:0000259" key="1">
    <source>
        <dbReference type="Pfam" id="PF14341"/>
    </source>
</evidence>
<proteinExistence type="predicted"/>
<reference evidence="2 3" key="1">
    <citation type="submission" date="2019-06" db="EMBL/GenBank/DDBJ databases">
        <title>Draft genome of Aliikangiella marina GYP-15.</title>
        <authorList>
            <person name="Wang G."/>
        </authorList>
    </citation>
    <scope>NUCLEOTIDE SEQUENCE [LARGE SCALE GENOMIC DNA]</scope>
    <source>
        <strain evidence="2 3">GYP-15</strain>
    </source>
</reference>
<gene>
    <name evidence="2" type="ORF">FLL45_02420</name>
</gene>
<dbReference type="Proteomes" id="UP000317839">
    <property type="component" value="Unassembled WGS sequence"/>
</dbReference>